<keyword evidence="2" id="KW-0238">DNA-binding</keyword>
<protein>
    <submittedName>
        <fullName evidence="5">Crp/Fnr family transcriptional regulator</fullName>
    </submittedName>
</protein>
<dbReference type="Pfam" id="PF13545">
    <property type="entry name" value="HTH_Crp_2"/>
    <property type="match status" value="1"/>
</dbReference>
<keyword evidence="3" id="KW-0804">Transcription</keyword>
<feature type="domain" description="HTH crp-type" evidence="4">
    <location>
        <begin position="142"/>
        <end position="208"/>
    </location>
</feature>
<dbReference type="SUPFAM" id="SSF51206">
    <property type="entry name" value="cAMP-binding domain-like"/>
    <property type="match status" value="1"/>
</dbReference>
<proteinExistence type="predicted"/>
<accession>A0ABV2D4I3</accession>
<dbReference type="InterPro" id="IPR014710">
    <property type="entry name" value="RmlC-like_jellyroll"/>
</dbReference>
<name>A0ABV2D4I3_9SPHN</name>
<dbReference type="Gene3D" id="2.60.120.10">
    <property type="entry name" value="Jelly Rolls"/>
    <property type="match status" value="1"/>
</dbReference>
<dbReference type="RefSeq" id="WP_353985265.1">
    <property type="nucleotide sequence ID" value="NZ_JBEWLY010000023.1"/>
</dbReference>
<keyword evidence="1" id="KW-0805">Transcription regulation</keyword>
<dbReference type="PANTHER" id="PTHR24567:SF74">
    <property type="entry name" value="HTH-TYPE TRANSCRIPTIONAL REGULATOR ARCR"/>
    <property type="match status" value="1"/>
</dbReference>
<dbReference type="InterPro" id="IPR012318">
    <property type="entry name" value="HTH_CRP"/>
</dbReference>
<evidence type="ECO:0000313" key="6">
    <source>
        <dbReference type="Proteomes" id="UP001548713"/>
    </source>
</evidence>
<dbReference type="PANTHER" id="PTHR24567">
    <property type="entry name" value="CRP FAMILY TRANSCRIPTIONAL REGULATORY PROTEIN"/>
    <property type="match status" value="1"/>
</dbReference>
<reference evidence="5 6" key="1">
    <citation type="submission" date="2024-07" db="EMBL/GenBank/DDBJ databases">
        <title>Novosphingobium kalidii RD2P27.</title>
        <authorList>
            <person name="Sun J.-Q."/>
        </authorList>
    </citation>
    <scope>NUCLEOTIDE SEQUENCE [LARGE SCALE GENOMIC DNA]</scope>
    <source>
        <strain evidence="5 6">RD2P27</strain>
    </source>
</reference>
<comment type="caution">
    <text evidence="5">The sequence shown here is derived from an EMBL/GenBank/DDBJ whole genome shotgun (WGS) entry which is preliminary data.</text>
</comment>
<evidence type="ECO:0000259" key="4">
    <source>
        <dbReference type="PROSITE" id="PS51063"/>
    </source>
</evidence>
<evidence type="ECO:0000256" key="3">
    <source>
        <dbReference type="ARBA" id="ARBA00023163"/>
    </source>
</evidence>
<evidence type="ECO:0000256" key="1">
    <source>
        <dbReference type="ARBA" id="ARBA00023015"/>
    </source>
</evidence>
<dbReference type="InterPro" id="IPR036388">
    <property type="entry name" value="WH-like_DNA-bd_sf"/>
</dbReference>
<dbReference type="InterPro" id="IPR036390">
    <property type="entry name" value="WH_DNA-bd_sf"/>
</dbReference>
<organism evidence="5 6">
    <name type="scientific">Novosphingobium kalidii</name>
    <dbReference type="NCBI Taxonomy" id="3230299"/>
    <lineage>
        <taxon>Bacteria</taxon>
        <taxon>Pseudomonadati</taxon>
        <taxon>Pseudomonadota</taxon>
        <taxon>Alphaproteobacteria</taxon>
        <taxon>Sphingomonadales</taxon>
        <taxon>Sphingomonadaceae</taxon>
        <taxon>Novosphingobium</taxon>
    </lineage>
</organism>
<dbReference type="SMART" id="SM00419">
    <property type="entry name" value="HTH_CRP"/>
    <property type="match status" value="1"/>
</dbReference>
<dbReference type="InterPro" id="IPR050397">
    <property type="entry name" value="Env_Response_Regulators"/>
</dbReference>
<dbReference type="SUPFAM" id="SSF46785">
    <property type="entry name" value="Winged helix' DNA-binding domain"/>
    <property type="match status" value="1"/>
</dbReference>
<dbReference type="EMBL" id="JBEWLY010000023">
    <property type="protein sequence ID" value="MET1756775.1"/>
    <property type="molecule type" value="Genomic_DNA"/>
</dbReference>
<dbReference type="Gene3D" id="1.10.10.10">
    <property type="entry name" value="Winged helix-like DNA-binding domain superfamily/Winged helix DNA-binding domain"/>
    <property type="match status" value="1"/>
</dbReference>
<sequence>MPERSELLEALSPEDRNVLISRVTPIRLETGKVLYDAGGVVDHCYFPTGGAVASLQVLFSNGIAVEALMVGNEGALGGIVSNGSTPAYARASVLHGGQFLRISSADFEHAKEASSELRSFFARYADCLLAQVFQSVACNAIHTIEQRAAKWLVAATARIGRHEITITQEQLASVLGVGRSYASRVVQRFKAEGIVRTRRGGIDVLNPALLEQSACTCEHLVKRHFDAVLPSVYPPLETAPASRAM</sequence>
<keyword evidence="6" id="KW-1185">Reference proteome</keyword>
<dbReference type="InterPro" id="IPR018490">
    <property type="entry name" value="cNMP-bd_dom_sf"/>
</dbReference>
<gene>
    <name evidence="5" type="ORF">ABVV53_15120</name>
</gene>
<evidence type="ECO:0000256" key="2">
    <source>
        <dbReference type="ARBA" id="ARBA00023125"/>
    </source>
</evidence>
<dbReference type="PROSITE" id="PS51063">
    <property type="entry name" value="HTH_CRP_2"/>
    <property type="match status" value="1"/>
</dbReference>
<dbReference type="Proteomes" id="UP001548713">
    <property type="component" value="Unassembled WGS sequence"/>
</dbReference>
<evidence type="ECO:0000313" key="5">
    <source>
        <dbReference type="EMBL" id="MET1756775.1"/>
    </source>
</evidence>